<name>A0A4U1BU74_9SPHI</name>
<proteinExistence type="predicted"/>
<organism evidence="1 2">
    <name type="scientific">Pedobacter cryotolerans</name>
    <dbReference type="NCBI Taxonomy" id="2571270"/>
    <lineage>
        <taxon>Bacteria</taxon>
        <taxon>Pseudomonadati</taxon>
        <taxon>Bacteroidota</taxon>
        <taxon>Sphingobacteriia</taxon>
        <taxon>Sphingobacteriales</taxon>
        <taxon>Sphingobacteriaceae</taxon>
        <taxon>Pedobacter</taxon>
    </lineage>
</organism>
<protein>
    <submittedName>
        <fullName evidence="1">Uncharacterized protein</fullName>
    </submittedName>
</protein>
<dbReference type="EMBL" id="SWBO01000021">
    <property type="protein sequence ID" value="TKB96182.1"/>
    <property type="molecule type" value="Genomic_DNA"/>
</dbReference>
<dbReference type="RefSeq" id="WP_136878580.1">
    <property type="nucleotide sequence ID" value="NZ_SWBO01000021.1"/>
</dbReference>
<reference evidence="1 2" key="1">
    <citation type="submission" date="2019-04" db="EMBL/GenBank/DDBJ databases">
        <title>Pedobacter sp. AR-2-6 sp. nov., isolated from Arctic soil.</title>
        <authorList>
            <person name="Dahal R.H."/>
            <person name="Kim D.-U."/>
        </authorList>
    </citation>
    <scope>NUCLEOTIDE SEQUENCE [LARGE SCALE GENOMIC DNA]</scope>
    <source>
        <strain evidence="1 2">AR-2-6</strain>
    </source>
</reference>
<dbReference type="AlphaFoldDB" id="A0A4U1BU74"/>
<accession>A0A4U1BU74</accession>
<keyword evidence="2" id="KW-1185">Reference proteome</keyword>
<dbReference type="OrthoDB" id="9804504at2"/>
<evidence type="ECO:0000313" key="2">
    <source>
        <dbReference type="Proteomes" id="UP000310477"/>
    </source>
</evidence>
<comment type="caution">
    <text evidence="1">The sequence shown here is derived from an EMBL/GenBank/DDBJ whole genome shotgun (WGS) entry which is preliminary data.</text>
</comment>
<gene>
    <name evidence="1" type="ORF">FA045_18580</name>
</gene>
<evidence type="ECO:0000313" key="1">
    <source>
        <dbReference type="EMBL" id="TKB96182.1"/>
    </source>
</evidence>
<dbReference type="Proteomes" id="UP000310477">
    <property type="component" value="Unassembled WGS sequence"/>
</dbReference>
<sequence length="204" mass="23796">MMLYVFPLLIIALAIGSYILGKKNGMVKEVIKTIQLPPVAIEETNLYADETSYQFEIRCHNSIVEYLNEHRFVYYKYNNSFQVNIELEDGSTFLINIDCVHNLKCIEFRSKLTNTVVPHYKLGEVAELINRLNAKVMLNPYYLDYGNRTINIITSYFVGDHRCFKEYLSFYLTSNYKSLIARRSFQRVIIEDDEPALVALDFAN</sequence>